<dbReference type="AlphaFoldDB" id="A0A7W9D211"/>
<gene>
    <name evidence="1" type="ORF">GGD50_003237</name>
</gene>
<keyword evidence="2" id="KW-1185">Reference proteome</keyword>
<comment type="caution">
    <text evidence="1">The sequence shown here is derived from an EMBL/GenBank/DDBJ whole genome shotgun (WGS) entry which is preliminary data.</text>
</comment>
<accession>A0A7W9D211</accession>
<organism evidence="1 2">
    <name type="scientific">Rhizobium paranaense</name>
    <dbReference type="NCBI Taxonomy" id="1650438"/>
    <lineage>
        <taxon>Bacteria</taxon>
        <taxon>Pseudomonadati</taxon>
        <taxon>Pseudomonadota</taxon>
        <taxon>Alphaproteobacteria</taxon>
        <taxon>Hyphomicrobiales</taxon>
        <taxon>Rhizobiaceae</taxon>
        <taxon>Rhizobium/Agrobacterium group</taxon>
        <taxon>Rhizobium</taxon>
    </lineage>
</organism>
<dbReference type="EMBL" id="JACHBI010000005">
    <property type="protein sequence ID" value="MBB5574610.1"/>
    <property type="molecule type" value="Genomic_DNA"/>
</dbReference>
<protein>
    <submittedName>
        <fullName evidence="1">Uncharacterized protein</fullName>
    </submittedName>
</protein>
<reference evidence="1 2" key="1">
    <citation type="submission" date="2020-08" db="EMBL/GenBank/DDBJ databases">
        <title>Genomic Encyclopedia of Type Strains, Phase IV (KMG-V): Genome sequencing to study the core and pangenomes of soil and plant-associated prokaryotes.</title>
        <authorList>
            <person name="Whitman W."/>
        </authorList>
    </citation>
    <scope>NUCLEOTIDE SEQUENCE [LARGE SCALE GENOMIC DNA]</scope>
    <source>
        <strain evidence="1 2">SEMIA 4064</strain>
    </source>
</reference>
<evidence type="ECO:0000313" key="2">
    <source>
        <dbReference type="Proteomes" id="UP000549882"/>
    </source>
</evidence>
<proteinExistence type="predicted"/>
<sequence length="44" mass="5020">MSNQIISLSRCSGRSLWQYVFGKFVADGDIFGHGDRPSNRVWQC</sequence>
<name>A0A7W9D211_9HYPH</name>
<dbReference type="Proteomes" id="UP000549882">
    <property type="component" value="Unassembled WGS sequence"/>
</dbReference>
<evidence type="ECO:0000313" key="1">
    <source>
        <dbReference type="EMBL" id="MBB5574610.1"/>
    </source>
</evidence>